<evidence type="ECO:0000256" key="1">
    <source>
        <dbReference type="ARBA" id="ARBA00022485"/>
    </source>
</evidence>
<evidence type="ECO:0000256" key="2">
    <source>
        <dbReference type="ARBA" id="ARBA00022723"/>
    </source>
</evidence>
<dbReference type="InterPro" id="IPR017900">
    <property type="entry name" value="4Fe4S_Fe_S_CS"/>
</dbReference>
<dbReference type="GO" id="GO:0051539">
    <property type="term" value="F:4 iron, 4 sulfur cluster binding"/>
    <property type="evidence" value="ECO:0007669"/>
    <property type="project" value="UniProtKB-KW"/>
</dbReference>
<dbReference type="InterPro" id="IPR050572">
    <property type="entry name" value="Fe-S_Ferredoxin"/>
</dbReference>
<feature type="domain" description="4Fe-4S ferredoxin-type" evidence="6">
    <location>
        <begin position="43"/>
        <end position="64"/>
    </location>
</feature>
<organism evidence="7">
    <name type="scientific">Archaeoglobus fulgidus</name>
    <dbReference type="NCBI Taxonomy" id="2234"/>
    <lineage>
        <taxon>Archaea</taxon>
        <taxon>Methanobacteriati</taxon>
        <taxon>Methanobacteriota</taxon>
        <taxon>Archaeoglobi</taxon>
        <taxon>Archaeoglobales</taxon>
        <taxon>Archaeoglobaceae</taxon>
        <taxon>Archaeoglobus</taxon>
    </lineage>
</organism>
<dbReference type="Pfam" id="PF02662">
    <property type="entry name" value="FlpD"/>
    <property type="match status" value="1"/>
</dbReference>
<dbReference type="PANTHER" id="PTHR43687">
    <property type="entry name" value="ADENYLYLSULFATE REDUCTASE, BETA SUBUNIT"/>
    <property type="match status" value="1"/>
</dbReference>
<dbReference type="GO" id="GO:0046872">
    <property type="term" value="F:metal ion binding"/>
    <property type="evidence" value="ECO:0007669"/>
    <property type="project" value="UniProtKB-KW"/>
</dbReference>
<gene>
    <name evidence="7" type="ORF">ENW66_00245</name>
</gene>
<dbReference type="InterPro" id="IPR003813">
    <property type="entry name" value="MvhD/FlpD"/>
</dbReference>
<dbReference type="InterPro" id="IPR017896">
    <property type="entry name" value="4Fe4S_Fe-S-bd"/>
</dbReference>
<evidence type="ECO:0000313" key="7">
    <source>
        <dbReference type="EMBL" id="HFW31373.1"/>
    </source>
</evidence>
<dbReference type="PROSITE" id="PS51379">
    <property type="entry name" value="4FE4S_FER_2"/>
    <property type="match status" value="2"/>
</dbReference>
<keyword evidence="3" id="KW-0560">Oxidoreductase</keyword>
<dbReference type="SUPFAM" id="SSF54862">
    <property type="entry name" value="4Fe-4S ferredoxins"/>
    <property type="match status" value="1"/>
</dbReference>
<dbReference type="Pfam" id="PF00037">
    <property type="entry name" value="Fer4"/>
    <property type="match status" value="1"/>
</dbReference>
<dbReference type="PANTHER" id="PTHR43687:SF1">
    <property type="entry name" value="FERREDOXIN III"/>
    <property type="match status" value="1"/>
</dbReference>
<dbReference type="EMBL" id="DTLB01000001">
    <property type="protein sequence ID" value="HFW31373.1"/>
    <property type="molecule type" value="Genomic_DNA"/>
</dbReference>
<feature type="domain" description="4Fe-4S ferredoxin-type" evidence="6">
    <location>
        <begin position="7"/>
        <end position="36"/>
    </location>
</feature>
<comment type="caution">
    <text evidence="7">The sequence shown here is derived from an EMBL/GenBank/DDBJ whole genome shotgun (WGS) entry which is preliminary data.</text>
</comment>
<protein>
    <submittedName>
        <fullName evidence="7">Hydrogenase iron-sulfur subunit</fullName>
    </submittedName>
</protein>
<keyword evidence="5" id="KW-0411">Iron-sulfur</keyword>
<dbReference type="PROSITE" id="PS00198">
    <property type="entry name" value="4FE4S_FER_1"/>
    <property type="match status" value="1"/>
</dbReference>
<keyword evidence="1" id="KW-0004">4Fe-4S</keyword>
<dbReference type="Gene3D" id="3.30.70.20">
    <property type="match status" value="1"/>
</dbReference>
<dbReference type="AlphaFoldDB" id="A0A7C3MA84"/>
<name>A0A7C3MA84_ARCFL</name>
<dbReference type="GO" id="GO:0016491">
    <property type="term" value="F:oxidoreductase activity"/>
    <property type="evidence" value="ECO:0007669"/>
    <property type="project" value="UniProtKB-KW"/>
</dbReference>
<reference evidence="7" key="1">
    <citation type="journal article" date="2020" name="mSystems">
        <title>Genome- and Community-Level Interaction Insights into Carbon Utilization and Element Cycling Functions of Hydrothermarchaeota in Hydrothermal Sediment.</title>
        <authorList>
            <person name="Zhou Z."/>
            <person name="Liu Y."/>
            <person name="Xu W."/>
            <person name="Pan J."/>
            <person name="Luo Z.H."/>
            <person name="Li M."/>
        </authorList>
    </citation>
    <scope>NUCLEOTIDE SEQUENCE [LARGE SCALE GENOMIC DNA]</scope>
    <source>
        <strain evidence="7">SpSt-87</strain>
    </source>
</reference>
<keyword evidence="2" id="KW-0479">Metal-binding</keyword>
<evidence type="ECO:0000256" key="4">
    <source>
        <dbReference type="ARBA" id="ARBA00023004"/>
    </source>
</evidence>
<evidence type="ECO:0000256" key="5">
    <source>
        <dbReference type="ARBA" id="ARBA00023014"/>
    </source>
</evidence>
<accession>A0A7C3MA84</accession>
<sequence length="291" mass="32219">MPESAPKTILVDYNKCISCGICVQLCPHDALELKDGVPVMVGKCKVCGLCSASCITKAISMAAEKFTDEGLLDTEMKDIVVFTCRRNVEKGKDYNATVISLLCSARLDPYLIAEAFSRGARAVLLSTCGNNCRNYPGSAEAKFRLEAVRMILEKLGEDGERVKVVEGNFEDAIEELRTKNFEALKNADILKNAVLNRDLRAIIARMRGIVEEGNVYGEKIDYERYMKVLEEAIDRALKFSIISKNLNGETKISEIVSRTGLSYGEVLSTILEMKRKGLVEVEVEEEVVVKG</sequence>
<evidence type="ECO:0000256" key="3">
    <source>
        <dbReference type="ARBA" id="ARBA00023002"/>
    </source>
</evidence>
<keyword evidence="4" id="KW-0408">Iron</keyword>
<proteinExistence type="predicted"/>
<evidence type="ECO:0000259" key="6">
    <source>
        <dbReference type="PROSITE" id="PS51379"/>
    </source>
</evidence>